<feature type="region of interest" description="Disordered" evidence="1">
    <location>
        <begin position="1"/>
        <end position="23"/>
    </location>
</feature>
<dbReference type="KEGG" id="dmo:Dmoj_GI12491"/>
<dbReference type="InterPro" id="IPR043519">
    <property type="entry name" value="NT_sf"/>
</dbReference>
<dbReference type="AlphaFoldDB" id="A0A0Q9XK75"/>
<feature type="compositionally biased region" description="Basic and acidic residues" evidence="1">
    <location>
        <begin position="460"/>
        <end position="471"/>
    </location>
</feature>
<dbReference type="OrthoDB" id="419694at2759"/>
<dbReference type="Gene3D" id="1.10.1410.10">
    <property type="match status" value="1"/>
</dbReference>
<sequence>MALKRRDSQCSQMEMSDLETRTRPSQDDSVRCKVCEATFNTLQDCLAHELLKHTIKPQKKLRKCLDAITKLFASEQIQCERRVLKATLAQAPAGQHLRAILTFYAGNCSELSACFSQVRDTLQKQLQGRVKVYPFGSLVTGLALKDSDIDLFLEQTDVSSNAISHRQLFNKIYNFLRRSECFQDVFAIRHARVPIIRCKHVYSGLSLDINMSSPNSTYNSRFVAELLGRDVRMRELFLFLKLWAKKLKIIGSGSMTSYCLITLIIFGLQQQRLLPSIKQLQARCPVVEVMGVNYAYSFQQVRPIPAGVTSLDLISDFFALYHKMNFERKLLSPYLGYALDIDTAFSVPGTFPEYEQQLQAMAKATGEQPEPFQSQRCVCVQDPFEMQHNVGQSISITNLCYLRECLVLAHQACCDKKLVAAPAKLYDYLIFGLAEQLLQSQRIEQGHPAKVRRQVSTREQQQDADKPKMEKTAQILVDAAPKSSTPAPKPAREAKPTKVPTTADMPTEPPAEPPAESPAESPAKSNDKSKERLSSTSSLDNGPVMSMHVHILKPTNNDLKSLRADLLSKKTNTEQTIFFYWAECYVDAIKDILVNIYGLTLKQIEPKEETPSMAAPQTLPQQYTWLINTSVDTWSARNFQRSTKQSFFAQQLQQTVEFIKTRPANANFVVNLNGRFSVIIGADYKELRLELQPMSSDALGLQRHSPLTKFFKSLKNMLCNYNFKEKVISMQYQR</sequence>
<dbReference type="InterPro" id="IPR056628">
    <property type="entry name" value="Mkg_C"/>
</dbReference>
<evidence type="ECO:0000256" key="1">
    <source>
        <dbReference type="SAM" id="MobiDB-lite"/>
    </source>
</evidence>
<dbReference type="FunCoup" id="A0A0Q9XK75">
    <property type="interactions" value="2"/>
</dbReference>
<dbReference type="EMBL" id="CH933809">
    <property type="protein sequence ID" value="KRG05716.1"/>
    <property type="molecule type" value="Genomic_DNA"/>
</dbReference>
<dbReference type="Pfam" id="PF22600">
    <property type="entry name" value="MTPAP-like_central"/>
    <property type="match status" value="1"/>
</dbReference>
<feature type="region of interest" description="Disordered" evidence="1">
    <location>
        <begin position="446"/>
        <end position="544"/>
    </location>
</feature>
<accession>A0A0Q9XK75</accession>
<evidence type="ECO:0000313" key="4">
    <source>
        <dbReference type="Proteomes" id="UP000009192"/>
    </source>
</evidence>
<dbReference type="PANTHER" id="PTHR12271:SF138">
    <property type="entry name" value="GH05885P"/>
    <property type="match status" value="1"/>
</dbReference>
<dbReference type="SUPFAM" id="SSF81631">
    <property type="entry name" value="PAP/OAS1 substrate-binding domain"/>
    <property type="match status" value="1"/>
</dbReference>
<dbReference type="SUPFAM" id="SSF81301">
    <property type="entry name" value="Nucleotidyltransferase"/>
    <property type="match status" value="1"/>
</dbReference>
<dbReference type="InParanoid" id="A0A0Q9XK75"/>
<dbReference type="PROSITE" id="PS00028">
    <property type="entry name" value="ZINC_FINGER_C2H2_1"/>
    <property type="match status" value="1"/>
</dbReference>
<name>A0A0Q9XK75_DROMO</name>
<gene>
    <name evidence="3" type="primary">Dmoj\GI12491</name>
    <name evidence="3" type="ORF">Dmoj_GI12491</name>
</gene>
<dbReference type="PANTHER" id="PTHR12271">
    <property type="entry name" value="POLY A POLYMERASE CID PAP -RELATED"/>
    <property type="match status" value="1"/>
</dbReference>
<dbReference type="Proteomes" id="UP000009192">
    <property type="component" value="Unassembled WGS sequence"/>
</dbReference>
<organism evidence="3 4">
    <name type="scientific">Drosophila mojavensis</name>
    <name type="common">Fruit fly</name>
    <dbReference type="NCBI Taxonomy" id="7230"/>
    <lineage>
        <taxon>Eukaryota</taxon>
        <taxon>Metazoa</taxon>
        <taxon>Ecdysozoa</taxon>
        <taxon>Arthropoda</taxon>
        <taxon>Hexapoda</taxon>
        <taxon>Insecta</taxon>
        <taxon>Pterygota</taxon>
        <taxon>Neoptera</taxon>
        <taxon>Endopterygota</taxon>
        <taxon>Diptera</taxon>
        <taxon>Brachycera</taxon>
        <taxon>Muscomorpha</taxon>
        <taxon>Ephydroidea</taxon>
        <taxon>Drosophilidae</taxon>
        <taxon>Drosophila</taxon>
    </lineage>
</organism>
<dbReference type="GO" id="GO:0031123">
    <property type="term" value="P:RNA 3'-end processing"/>
    <property type="evidence" value="ECO:0007669"/>
    <property type="project" value="TreeGrafter"/>
</dbReference>
<proteinExistence type="predicted"/>
<evidence type="ECO:0000313" key="3">
    <source>
        <dbReference type="EMBL" id="KRG05716.1"/>
    </source>
</evidence>
<reference evidence="3 4" key="1">
    <citation type="journal article" date="2007" name="Nature">
        <title>Evolution of genes and genomes on the Drosophila phylogeny.</title>
        <authorList>
            <consortium name="Drosophila 12 Genomes Consortium"/>
            <person name="Clark A.G."/>
            <person name="Eisen M.B."/>
            <person name="Smith D.R."/>
            <person name="Bergman C.M."/>
            <person name="Oliver B."/>
            <person name="Markow T.A."/>
            <person name="Kaufman T.C."/>
            <person name="Kellis M."/>
            <person name="Gelbart W."/>
            <person name="Iyer V.N."/>
            <person name="Pollard D.A."/>
            <person name="Sackton T.B."/>
            <person name="Larracuente A.M."/>
            <person name="Singh N.D."/>
            <person name="Abad J.P."/>
            <person name="Abt D.N."/>
            <person name="Adryan B."/>
            <person name="Aguade M."/>
            <person name="Akashi H."/>
            <person name="Anderson W.W."/>
            <person name="Aquadro C.F."/>
            <person name="Ardell D.H."/>
            <person name="Arguello R."/>
            <person name="Artieri C.G."/>
            <person name="Barbash D.A."/>
            <person name="Barker D."/>
            <person name="Barsanti P."/>
            <person name="Batterham P."/>
            <person name="Batzoglou S."/>
            <person name="Begun D."/>
            <person name="Bhutkar A."/>
            <person name="Blanco E."/>
            <person name="Bosak S.A."/>
            <person name="Bradley R.K."/>
            <person name="Brand A.D."/>
            <person name="Brent M.R."/>
            <person name="Brooks A.N."/>
            <person name="Brown R.H."/>
            <person name="Butlin R.K."/>
            <person name="Caggese C."/>
            <person name="Calvi B.R."/>
            <person name="Bernardo de Carvalho A."/>
            <person name="Caspi A."/>
            <person name="Castrezana S."/>
            <person name="Celniker S.E."/>
            <person name="Chang J.L."/>
            <person name="Chapple C."/>
            <person name="Chatterji S."/>
            <person name="Chinwalla A."/>
            <person name="Civetta A."/>
            <person name="Clifton S.W."/>
            <person name="Comeron J.M."/>
            <person name="Costello J.C."/>
            <person name="Coyne J.A."/>
            <person name="Daub J."/>
            <person name="David R.G."/>
            <person name="Delcher A.L."/>
            <person name="Delehaunty K."/>
            <person name="Do C.B."/>
            <person name="Ebling H."/>
            <person name="Edwards K."/>
            <person name="Eickbush T."/>
            <person name="Evans J.D."/>
            <person name="Filipski A."/>
            <person name="Findeiss S."/>
            <person name="Freyhult E."/>
            <person name="Fulton L."/>
            <person name="Fulton R."/>
            <person name="Garcia A.C."/>
            <person name="Gardiner A."/>
            <person name="Garfield D.A."/>
            <person name="Garvin B.E."/>
            <person name="Gibson G."/>
            <person name="Gilbert D."/>
            <person name="Gnerre S."/>
            <person name="Godfrey J."/>
            <person name="Good R."/>
            <person name="Gotea V."/>
            <person name="Gravely B."/>
            <person name="Greenberg A.J."/>
            <person name="Griffiths-Jones S."/>
            <person name="Gross S."/>
            <person name="Guigo R."/>
            <person name="Gustafson E.A."/>
            <person name="Haerty W."/>
            <person name="Hahn M.W."/>
            <person name="Halligan D.L."/>
            <person name="Halpern A.L."/>
            <person name="Halter G.M."/>
            <person name="Han M.V."/>
            <person name="Heger A."/>
            <person name="Hillier L."/>
            <person name="Hinrichs A.S."/>
            <person name="Holmes I."/>
            <person name="Hoskins R.A."/>
            <person name="Hubisz M.J."/>
            <person name="Hultmark D."/>
            <person name="Huntley M.A."/>
            <person name="Jaffe D.B."/>
            <person name="Jagadeeshan S."/>
            <person name="Jeck W.R."/>
            <person name="Johnson J."/>
            <person name="Jones C.D."/>
            <person name="Jordan W.C."/>
            <person name="Karpen G.H."/>
            <person name="Kataoka E."/>
            <person name="Keightley P.D."/>
            <person name="Kheradpour P."/>
            <person name="Kirkness E.F."/>
            <person name="Koerich L.B."/>
            <person name="Kristiansen K."/>
            <person name="Kudrna D."/>
            <person name="Kulathinal R.J."/>
            <person name="Kumar S."/>
            <person name="Kwok R."/>
            <person name="Lander E."/>
            <person name="Langley C.H."/>
            <person name="Lapoint R."/>
            <person name="Lazzaro B.P."/>
            <person name="Lee S.J."/>
            <person name="Levesque L."/>
            <person name="Li R."/>
            <person name="Lin C.F."/>
            <person name="Lin M.F."/>
            <person name="Lindblad-Toh K."/>
            <person name="Llopart A."/>
            <person name="Long M."/>
            <person name="Low L."/>
            <person name="Lozovsky E."/>
            <person name="Lu J."/>
            <person name="Luo M."/>
            <person name="Machado C.A."/>
            <person name="Makalowski W."/>
            <person name="Marzo M."/>
            <person name="Matsuda M."/>
            <person name="Matzkin L."/>
            <person name="McAllister B."/>
            <person name="McBride C.S."/>
            <person name="McKernan B."/>
            <person name="McKernan K."/>
            <person name="Mendez-Lago M."/>
            <person name="Minx P."/>
            <person name="Mollenhauer M.U."/>
            <person name="Montooth K."/>
            <person name="Mount S.M."/>
            <person name="Mu X."/>
            <person name="Myers E."/>
            <person name="Negre B."/>
            <person name="Newfeld S."/>
            <person name="Nielsen R."/>
            <person name="Noor M.A."/>
            <person name="O'Grady P."/>
            <person name="Pachter L."/>
            <person name="Papaceit M."/>
            <person name="Parisi M.J."/>
            <person name="Parisi M."/>
            <person name="Parts L."/>
            <person name="Pedersen J.S."/>
            <person name="Pesole G."/>
            <person name="Phillippy A.M."/>
            <person name="Ponting C.P."/>
            <person name="Pop M."/>
            <person name="Porcelli D."/>
            <person name="Powell J.R."/>
            <person name="Prohaska S."/>
            <person name="Pruitt K."/>
            <person name="Puig M."/>
            <person name="Quesneville H."/>
            <person name="Ram K.R."/>
            <person name="Rand D."/>
            <person name="Rasmussen M.D."/>
            <person name="Reed L.K."/>
            <person name="Reenan R."/>
            <person name="Reily A."/>
            <person name="Remington K.A."/>
            <person name="Rieger T.T."/>
            <person name="Ritchie M.G."/>
            <person name="Robin C."/>
            <person name="Rogers Y.H."/>
            <person name="Rohde C."/>
            <person name="Rozas J."/>
            <person name="Rubenfield M.J."/>
            <person name="Ruiz A."/>
            <person name="Russo S."/>
            <person name="Salzberg S.L."/>
            <person name="Sanchez-Gracia A."/>
            <person name="Saranga D.J."/>
            <person name="Sato H."/>
            <person name="Schaeffer S.W."/>
            <person name="Schatz M.C."/>
            <person name="Schlenke T."/>
            <person name="Schwartz R."/>
            <person name="Segarra C."/>
            <person name="Singh R.S."/>
            <person name="Sirot L."/>
            <person name="Sirota M."/>
            <person name="Sisneros N.B."/>
            <person name="Smith C.D."/>
            <person name="Smith T.F."/>
            <person name="Spieth J."/>
            <person name="Stage D.E."/>
            <person name="Stark A."/>
            <person name="Stephan W."/>
            <person name="Strausberg R.L."/>
            <person name="Strempel S."/>
            <person name="Sturgill D."/>
            <person name="Sutton G."/>
            <person name="Sutton G.G."/>
            <person name="Tao W."/>
            <person name="Teichmann S."/>
            <person name="Tobari Y.N."/>
            <person name="Tomimura Y."/>
            <person name="Tsolas J.M."/>
            <person name="Valente V.L."/>
            <person name="Venter E."/>
            <person name="Venter J.C."/>
            <person name="Vicario S."/>
            <person name="Vieira F.G."/>
            <person name="Vilella A.J."/>
            <person name="Villasante A."/>
            <person name="Walenz B."/>
            <person name="Wang J."/>
            <person name="Wasserman M."/>
            <person name="Watts T."/>
            <person name="Wilson D."/>
            <person name="Wilson R.K."/>
            <person name="Wing R.A."/>
            <person name="Wolfner M.F."/>
            <person name="Wong A."/>
            <person name="Wong G.K."/>
            <person name="Wu C.I."/>
            <person name="Wu G."/>
            <person name="Yamamoto D."/>
            <person name="Yang H.P."/>
            <person name="Yang S.P."/>
            <person name="Yorke J.A."/>
            <person name="Yoshida K."/>
            <person name="Zdobnov E."/>
            <person name="Zhang P."/>
            <person name="Zhang Y."/>
            <person name="Zimin A.V."/>
            <person name="Baldwin J."/>
            <person name="Abdouelleil A."/>
            <person name="Abdulkadir J."/>
            <person name="Abebe A."/>
            <person name="Abera B."/>
            <person name="Abreu J."/>
            <person name="Acer S.C."/>
            <person name="Aftuck L."/>
            <person name="Alexander A."/>
            <person name="An P."/>
            <person name="Anderson E."/>
            <person name="Anderson S."/>
            <person name="Arachi H."/>
            <person name="Azer M."/>
            <person name="Bachantsang P."/>
            <person name="Barry A."/>
            <person name="Bayul T."/>
            <person name="Berlin A."/>
            <person name="Bessette D."/>
            <person name="Bloom T."/>
            <person name="Blye J."/>
            <person name="Boguslavskiy L."/>
            <person name="Bonnet C."/>
            <person name="Boukhgalter B."/>
            <person name="Bourzgui I."/>
            <person name="Brown A."/>
            <person name="Cahill P."/>
            <person name="Channer S."/>
            <person name="Cheshatsang Y."/>
            <person name="Chuda L."/>
            <person name="Citroen M."/>
            <person name="Collymore A."/>
            <person name="Cooke P."/>
            <person name="Costello M."/>
            <person name="D'Aco K."/>
            <person name="Daza R."/>
            <person name="De Haan G."/>
            <person name="DeGray S."/>
            <person name="DeMaso C."/>
            <person name="Dhargay N."/>
            <person name="Dooley K."/>
            <person name="Dooley E."/>
            <person name="Doricent M."/>
            <person name="Dorje P."/>
            <person name="Dorjee K."/>
            <person name="Dupes A."/>
            <person name="Elong R."/>
            <person name="Falk J."/>
            <person name="Farina A."/>
            <person name="Faro S."/>
            <person name="Ferguson D."/>
            <person name="Fisher S."/>
            <person name="Foley C.D."/>
            <person name="Franke A."/>
            <person name="Friedrich D."/>
            <person name="Gadbois L."/>
            <person name="Gearin G."/>
            <person name="Gearin C.R."/>
            <person name="Giannoukos G."/>
            <person name="Goode T."/>
            <person name="Graham J."/>
            <person name="Grandbois E."/>
            <person name="Grewal S."/>
            <person name="Gyaltsen K."/>
            <person name="Hafez N."/>
            <person name="Hagos B."/>
            <person name="Hall J."/>
            <person name="Henson C."/>
            <person name="Hollinger A."/>
            <person name="Honan T."/>
            <person name="Huard M.D."/>
            <person name="Hughes L."/>
            <person name="Hurhula B."/>
            <person name="Husby M.E."/>
            <person name="Kamat A."/>
            <person name="Kanga B."/>
            <person name="Kashin S."/>
            <person name="Khazanovich D."/>
            <person name="Kisner P."/>
            <person name="Lance K."/>
            <person name="Lara M."/>
            <person name="Lee W."/>
            <person name="Lennon N."/>
            <person name="Letendre F."/>
            <person name="LeVine R."/>
            <person name="Lipovsky A."/>
            <person name="Liu X."/>
            <person name="Liu J."/>
            <person name="Liu S."/>
            <person name="Lokyitsang T."/>
            <person name="Lokyitsang Y."/>
            <person name="Lubonja R."/>
            <person name="Lui A."/>
            <person name="MacDonald P."/>
            <person name="Magnisalis V."/>
            <person name="Maru K."/>
            <person name="Matthews C."/>
            <person name="McCusker W."/>
            <person name="McDonough S."/>
            <person name="Mehta T."/>
            <person name="Meldrim J."/>
            <person name="Meneus L."/>
            <person name="Mihai O."/>
            <person name="Mihalev A."/>
            <person name="Mihova T."/>
            <person name="Mittelman R."/>
            <person name="Mlenga V."/>
            <person name="Montmayeur A."/>
            <person name="Mulrain L."/>
            <person name="Navidi A."/>
            <person name="Naylor J."/>
            <person name="Negash T."/>
            <person name="Nguyen T."/>
            <person name="Nguyen N."/>
            <person name="Nicol R."/>
            <person name="Norbu C."/>
            <person name="Norbu N."/>
            <person name="Novod N."/>
            <person name="O'Neill B."/>
            <person name="Osman S."/>
            <person name="Markiewicz E."/>
            <person name="Oyono O.L."/>
            <person name="Patti C."/>
            <person name="Phunkhang P."/>
            <person name="Pierre F."/>
            <person name="Priest M."/>
            <person name="Raghuraman S."/>
            <person name="Rege F."/>
            <person name="Reyes R."/>
            <person name="Rise C."/>
            <person name="Rogov P."/>
            <person name="Ross K."/>
            <person name="Ryan E."/>
            <person name="Settipalli S."/>
            <person name="Shea T."/>
            <person name="Sherpa N."/>
            <person name="Shi L."/>
            <person name="Shih D."/>
            <person name="Sparrow T."/>
            <person name="Spaulding J."/>
            <person name="Stalker J."/>
            <person name="Stange-Thomann N."/>
            <person name="Stavropoulos S."/>
            <person name="Stone C."/>
            <person name="Strader C."/>
            <person name="Tesfaye S."/>
            <person name="Thomson T."/>
            <person name="Thoulutsang Y."/>
            <person name="Thoulutsang D."/>
            <person name="Topham K."/>
            <person name="Topping I."/>
            <person name="Tsamla T."/>
            <person name="Vassiliev H."/>
            <person name="Vo A."/>
            <person name="Wangchuk T."/>
            <person name="Wangdi T."/>
            <person name="Weiand M."/>
            <person name="Wilkinson J."/>
            <person name="Wilson A."/>
            <person name="Yadav S."/>
            <person name="Young G."/>
            <person name="Yu Q."/>
            <person name="Zembek L."/>
            <person name="Zhong D."/>
            <person name="Zimmer A."/>
            <person name="Zwirko Z."/>
            <person name="Jaffe D.B."/>
            <person name="Alvarez P."/>
            <person name="Brockman W."/>
            <person name="Butler J."/>
            <person name="Chin C."/>
            <person name="Gnerre S."/>
            <person name="Grabherr M."/>
            <person name="Kleber M."/>
            <person name="Mauceli E."/>
            <person name="MacCallum I."/>
        </authorList>
    </citation>
    <scope>NUCLEOTIDE SEQUENCE [LARGE SCALE GENOMIC DNA]</scope>
    <source>
        <strain evidence="4">Tucson 15081-1352.22</strain>
    </source>
</reference>
<keyword evidence="4" id="KW-1185">Reference proteome</keyword>
<dbReference type="CDD" id="cd05402">
    <property type="entry name" value="NT_PAP_TUTase"/>
    <property type="match status" value="1"/>
</dbReference>
<dbReference type="Pfam" id="PF23712">
    <property type="entry name" value="Mkg_C"/>
    <property type="match status" value="1"/>
</dbReference>
<dbReference type="Gene3D" id="3.30.460.10">
    <property type="entry name" value="Beta Polymerase, domain 2"/>
    <property type="match status" value="1"/>
</dbReference>
<protein>
    <submittedName>
        <fullName evidence="3">Uncharacterized protein, isoform B</fullName>
    </submittedName>
</protein>
<dbReference type="GO" id="GO:0050265">
    <property type="term" value="F:RNA uridylyltransferase activity"/>
    <property type="evidence" value="ECO:0007669"/>
    <property type="project" value="TreeGrafter"/>
</dbReference>
<feature type="domain" description="C2H2-type" evidence="2">
    <location>
        <begin position="32"/>
        <end position="53"/>
    </location>
</feature>
<feature type="compositionally biased region" description="Pro residues" evidence="1">
    <location>
        <begin position="507"/>
        <end position="516"/>
    </location>
</feature>
<dbReference type="InterPro" id="IPR054708">
    <property type="entry name" value="MTPAP-like_central"/>
</dbReference>
<dbReference type="InterPro" id="IPR013087">
    <property type="entry name" value="Znf_C2H2_type"/>
</dbReference>
<evidence type="ECO:0000259" key="2">
    <source>
        <dbReference type="PROSITE" id="PS00028"/>
    </source>
</evidence>